<dbReference type="GO" id="GO:0005794">
    <property type="term" value="C:Golgi apparatus"/>
    <property type="evidence" value="ECO:0007669"/>
    <property type="project" value="TreeGrafter"/>
</dbReference>
<dbReference type="InterPro" id="IPR053202">
    <property type="entry name" value="EGF_Rcpt_Signaling_Reg"/>
</dbReference>
<dbReference type="GO" id="GO:0006888">
    <property type="term" value="P:endoplasmic reticulum to Golgi vesicle-mediated transport"/>
    <property type="evidence" value="ECO:0007669"/>
    <property type="project" value="TreeGrafter"/>
</dbReference>
<reference evidence="1" key="1">
    <citation type="submission" date="2021-03" db="EMBL/GenBank/DDBJ databases">
        <authorList>
            <person name="Bekaert M."/>
        </authorList>
    </citation>
    <scope>NUCLEOTIDE SEQUENCE</scope>
</reference>
<dbReference type="GO" id="GO:0005886">
    <property type="term" value="C:plasma membrane"/>
    <property type="evidence" value="ECO:0007669"/>
    <property type="project" value="TreeGrafter"/>
</dbReference>
<organism evidence="1 2">
    <name type="scientific">Mytilus edulis</name>
    <name type="common">Blue mussel</name>
    <dbReference type="NCBI Taxonomy" id="6550"/>
    <lineage>
        <taxon>Eukaryota</taxon>
        <taxon>Metazoa</taxon>
        <taxon>Spiralia</taxon>
        <taxon>Lophotrochozoa</taxon>
        <taxon>Mollusca</taxon>
        <taxon>Bivalvia</taxon>
        <taxon>Autobranchia</taxon>
        <taxon>Pteriomorphia</taxon>
        <taxon>Mytilida</taxon>
        <taxon>Mytiloidea</taxon>
        <taxon>Mytilidae</taxon>
        <taxon>Mytilinae</taxon>
        <taxon>Mytilus</taxon>
    </lineage>
</organism>
<sequence>MLYENRNRLECYANDEFKHDEALQTLEDLKSNCTKYHQQNSDSSEQNKDTHIDTGDTVQKIGGYDGESFSNTLFFEKIRNWNGLLVEASPFLYDIMLKKDRKCYMVNACISTSLPTMTFVLAGGITSAKETLTDMHRRRIARDRITYGKYANWANTNDTAKVTCVPLLRLLKTLGALISITFL</sequence>
<dbReference type="PANTHER" id="PTHR34009">
    <property type="entry name" value="PROTEIN STAR"/>
    <property type="match status" value="1"/>
</dbReference>
<accession>A0A8S3SUR6</accession>
<dbReference type="AlphaFoldDB" id="A0A8S3SUR6"/>
<proteinExistence type="predicted"/>
<protein>
    <submittedName>
        <fullName evidence="1">Uncharacterized protein</fullName>
    </submittedName>
</protein>
<keyword evidence="2" id="KW-1185">Reference proteome</keyword>
<evidence type="ECO:0000313" key="2">
    <source>
        <dbReference type="Proteomes" id="UP000683360"/>
    </source>
</evidence>
<dbReference type="GO" id="GO:0031902">
    <property type="term" value="C:late endosome membrane"/>
    <property type="evidence" value="ECO:0007669"/>
    <property type="project" value="TreeGrafter"/>
</dbReference>
<dbReference type="GO" id="GO:0005789">
    <property type="term" value="C:endoplasmic reticulum membrane"/>
    <property type="evidence" value="ECO:0007669"/>
    <property type="project" value="TreeGrafter"/>
</dbReference>
<dbReference type="GO" id="GO:0016197">
    <property type="term" value="P:endosomal transport"/>
    <property type="evidence" value="ECO:0007669"/>
    <property type="project" value="TreeGrafter"/>
</dbReference>
<dbReference type="Proteomes" id="UP000683360">
    <property type="component" value="Unassembled WGS sequence"/>
</dbReference>
<gene>
    <name evidence="1" type="ORF">MEDL_37904</name>
</gene>
<dbReference type="PANTHER" id="PTHR34009:SF2">
    <property type="entry name" value="PROTEIN STAR"/>
    <property type="match status" value="1"/>
</dbReference>
<evidence type="ECO:0000313" key="1">
    <source>
        <dbReference type="EMBL" id="CAG2224733.1"/>
    </source>
</evidence>
<name>A0A8S3SUR6_MYTED</name>
<comment type="caution">
    <text evidence="1">The sequence shown here is derived from an EMBL/GenBank/DDBJ whole genome shotgun (WGS) entry which is preliminary data.</text>
</comment>
<dbReference type="EMBL" id="CAJPWZ010001818">
    <property type="protein sequence ID" value="CAG2224733.1"/>
    <property type="molecule type" value="Genomic_DNA"/>
</dbReference>
<dbReference type="OrthoDB" id="6357215at2759"/>